<keyword evidence="1" id="KW-1133">Transmembrane helix</keyword>
<sequence length="69" mass="7258">MAAQTSDGHLFLVKKLGGLISVIIGCLLTAVGVTFESTDTIVIGVLFLMLGAVLLVLKIMRRNQESSPG</sequence>
<keyword evidence="1" id="KW-0812">Transmembrane</keyword>
<organism evidence="2 3">
    <name type="scientific">Bradyrhizobium uaiense</name>
    <dbReference type="NCBI Taxonomy" id="2594946"/>
    <lineage>
        <taxon>Bacteria</taxon>
        <taxon>Pseudomonadati</taxon>
        <taxon>Pseudomonadota</taxon>
        <taxon>Alphaproteobacteria</taxon>
        <taxon>Hyphomicrobiales</taxon>
        <taxon>Nitrobacteraceae</taxon>
        <taxon>Bradyrhizobium</taxon>
    </lineage>
</organism>
<accession>A0A6P1BE12</accession>
<keyword evidence="3" id="KW-1185">Reference proteome</keyword>
<gene>
    <name evidence="2" type="ORF">FNJ47_12550</name>
</gene>
<evidence type="ECO:0000313" key="2">
    <source>
        <dbReference type="EMBL" id="NEU96645.1"/>
    </source>
</evidence>
<reference evidence="2 3" key="1">
    <citation type="journal article" date="2020" name="Arch. Microbiol.">
        <title>Bradyrhizobium uaiense sp. nov., a new highly efficient cowpea symbiont.</title>
        <authorList>
            <person name="Cabral Michel D."/>
            <person name="Azarias Guimaraes A."/>
            <person name="Martins da Costa E."/>
            <person name="Soares de Carvalho T."/>
            <person name="Balsanelli E."/>
            <person name="Willems A."/>
            <person name="Maltempi de Souza E."/>
            <person name="de Souza Moreira F.M."/>
        </authorList>
    </citation>
    <scope>NUCLEOTIDE SEQUENCE [LARGE SCALE GENOMIC DNA]</scope>
    <source>
        <strain evidence="2 3">UFLA 03-164</strain>
    </source>
</reference>
<dbReference type="EMBL" id="VKHP01000039">
    <property type="protein sequence ID" value="NEU96645.1"/>
    <property type="molecule type" value="Genomic_DNA"/>
</dbReference>
<name>A0A6P1BE12_9BRAD</name>
<dbReference type="Proteomes" id="UP000468531">
    <property type="component" value="Unassembled WGS sequence"/>
</dbReference>
<proteinExistence type="predicted"/>
<evidence type="ECO:0000256" key="1">
    <source>
        <dbReference type="SAM" id="Phobius"/>
    </source>
</evidence>
<protein>
    <submittedName>
        <fullName evidence="2">Uncharacterized protein</fullName>
    </submittedName>
</protein>
<feature type="transmembrane region" description="Helical" evidence="1">
    <location>
        <begin position="41"/>
        <end position="60"/>
    </location>
</feature>
<dbReference type="AlphaFoldDB" id="A0A6P1BE12"/>
<dbReference type="RefSeq" id="WP_163153373.1">
    <property type="nucleotide sequence ID" value="NZ_VKHP01000039.1"/>
</dbReference>
<evidence type="ECO:0000313" key="3">
    <source>
        <dbReference type="Proteomes" id="UP000468531"/>
    </source>
</evidence>
<feature type="transmembrane region" description="Helical" evidence="1">
    <location>
        <begin position="12"/>
        <end position="35"/>
    </location>
</feature>
<comment type="caution">
    <text evidence="2">The sequence shown here is derived from an EMBL/GenBank/DDBJ whole genome shotgun (WGS) entry which is preliminary data.</text>
</comment>
<keyword evidence="1" id="KW-0472">Membrane</keyword>